<dbReference type="EMBL" id="JBHLTS010000022">
    <property type="protein sequence ID" value="MFC0515543.1"/>
    <property type="molecule type" value="Genomic_DNA"/>
</dbReference>
<dbReference type="PROSITE" id="PS51257">
    <property type="entry name" value="PROKAR_LIPOPROTEIN"/>
    <property type="match status" value="1"/>
</dbReference>
<sequence>MNRVIYCAIAVALFISSCKKETQTEYRIVHPDTTSSTSITLSIEKVINDSTITLKWNKTGGPRFKQYMLARMSTTFQNGSFINNYTTLKTFSNPDSLSFTEKSMPFAPDIQYTVYSQTDSVQYSIYSSVTYHRPNTYITAAFSDIVPDIQHKVMYMISRESGTVTAVDYANYKLIKTVNVGNVLGYSALGSYNGTNNELYLPTADGWLYIYDTATLTLKDKIYVQGPEVGSVVAADGLLFVSSSDMSYDGFYDNAVKIYDRKTKKVLGITGVWDYTRLMLLPNSKYKLIDITFNLAPTDLNLYTISADGKPLTKTPDSYHGDHALSGNILSAFPDGSHFITAASGAVYTKDLLYEKDMARPGSAYTDFAVNNAGNIIYAASANTAQVDLISYPSGTILKSLKTKLYPAKLFIDGNQLICITADRYHGTNNYAFFVEKFNL</sequence>
<accession>A0ABV6L7W2</accession>
<dbReference type="SUPFAM" id="SSF50998">
    <property type="entry name" value="Quinoprotein alcohol dehydrogenase-like"/>
    <property type="match status" value="1"/>
</dbReference>
<name>A0ABV6L7W2_9SPHI</name>
<comment type="caution">
    <text evidence="1">The sequence shown here is derived from an EMBL/GenBank/DDBJ whole genome shotgun (WGS) entry which is preliminary data.</text>
</comment>
<gene>
    <name evidence="1" type="ORF">ACFFGT_15090</name>
</gene>
<proteinExistence type="predicted"/>
<evidence type="ECO:0000313" key="2">
    <source>
        <dbReference type="Proteomes" id="UP001589828"/>
    </source>
</evidence>
<protein>
    <submittedName>
        <fullName evidence="1">YncE family protein</fullName>
    </submittedName>
</protein>
<dbReference type="RefSeq" id="WP_377023361.1">
    <property type="nucleotide sequence ID" value="NZ_JBHLTS010000022.1"/>
</dbReference>
<keyword evidence="2" id="KW-1185">Reference proteome</keyword>
<dbReference type="Gene3D" id="2.130.10.10">
    <property type="entry name" value="YVTN repeat-like/Quinoprotein amine dehydrogenase"/>
    <property type="match status" value="1"/>
</dbReference>
<reference evidence="1 2" key="1">
    <citation type="submission" date="2024-09" db="EMBL/GenBank/DDBJ databases">
        <authorList>
            <person name="Sun Q."/>
            <person name="Mori K."/>
        </authorList>
    </citation>
    <scope>NUCLEOTIDE SEQUENCE [LARGE SCALE GENOMIC DNA]</scope>
    <source>
        <strain evidence="1 2">NCAIM B.02415</strain>
    </source>
</reference>
<evidence type="ECO:0000313" key="1">
    <source>
        <dbReference type="EMBL" id="MFC0515543.1"/>
    </source>
</evidence>
<dbReference type="InterPro" id="IPR011047">
    <property type="entry name" value="Quinoprotein_ADH-like_sf"/>
</dbReference>
<organism evidence="1 2">
    <name type="scientific">Mucilaginibacter angelicae</name>
    <dbReference type="NCBI Taxonomy" id="869718"/>
    <lineage>
        <taxon>Bacteria</taxon>
        <taxon>Pseudomonadati</taxon>
        <taxon>Bacteroidota</taxon>
        <taxon>Sphingobacteriia</taxon>
        <taxon>Sphingobacteriales</taxon>
        <taxon>Sphingobacteriaceae</taxon>
        <taxon>Mucilaginibacter</taxon>
    </lineage>
</organism>
<dbReference type="InterPro" id="IPR015943">
    <property type="entry name" value="WD40/YVTN_repeat-like_dom_sf"/>
</dbReference>
<dbReference type="Proteomes" id="UP001589828">
    <property type="component" value="Unassembled WGS sequence"/>
</dbReference>